<dbReference type="Proteomes" id="UP000076837">
    <property type="component" value="Unassembled WGS sequence"/>
</dbReference>
<comment type="caution">
    <text evidence="1">The sequence shown here is derived from an EMBL/GenBank/DDBJ whole genome shotgun (WGS) entry which is preliminary data.</text>
</comment>
<proteinExistence type="predicted"/>
<dbReference type="InterPro" id="IPR050158">
    <property type="entry name" value="Ubiquitin_ubiquitin-like"/>
</dbReference>
<name>A0A163H4H9_DIDRA</name>
<dbReference type="PANTHER" id="PTHR10666">
    <property type="entry name" value="UBIQUITIN"/>
    <property type="match status" value="1"/>
</dbReference>
<gene>
    <name evidence="1" type="ORF">ST47_g3696</name>
</gene>
<dbReference type="SUPFAM" id="SSF54236">
    <property type="entry name" value="Ubiquitin-like"/>
    <property type="match status" value="1"/>
</dbReference>
<sequence>MTEPLSMKLEDDTVLVDGILCISFQRTVRVPDNHQTSFLPPDLGKFPLKPVSKYTGKMRNEMRAKGGLFFPMYQSEAMWINFSCTKDQSYMIKIYVGGVNAISGEPAVEDGATRLRRQAKWAAMHRDDRSNHDPRVAASALQDYIVVPAQRWLDGIAEFGGHVRQFVAMPFGSGYSVESQVSGKDSVGGIQFEITPYKPQVDLLTMSAPRRIPNGEHRIFVKTLTGKVITLGVDLQETVFTVMTRIHAKEGIPPDQQRLVFGGRRLEPHQALSYYKIGIESTLHLVLSLRGGYQEPPHEMSVAAGGKITQCIKPDLLGSEWQSNRTTVFNVQILNSVIYHSVTGEAPPTQPMRASDYARHGLPFFKMYEELSSIYGNFADVKSVAQIDDEQDVEVKPTTVAIGGRPVGLANPGGPLREFRTLADLKKQLESVHIASF</sequence>
<protein>
    <submittedName>
        <fullName evidence="1">Uncharacterized protein</fullName>
    </submittedName>
</protein>
<evidence type="ECO:0000313" key="1">
    <source>
        <dbReference type="EMBL" id="KZM25153.1"/>
    </source>
</evidence>
<organism evidence="1 2">
    <name type="scientific">Didymella rabiei</name>
    <name type="common">Chickpea ascochyta blight fungus</name>
    <name type="synonym">Mycosphaerella rabiei</name>
    <dbReference type="NCBI Taxonomy" id="5454"/>
    <lineage>
        <taxon>Eukaryota</taxon>
        <taxon>Fungi</taxon>
        <taxon>Dikarya</taxon>
        <taxon>Ascomycota</taxon>
        <taxon>Pezizomycotina</taxon>
        <taxon>Dothideomycetes</taxon>
        <taxon>Pleosporomycetidae</taxon>
        <taxon>Pleosporales</taxon>
        <taxon>Pleosporineae</taxon>
        <taxon>Didymellaceae</taxon>
        <taxon>Ascochyta</taxon>
    </lineage>
</organism>
<dbReference type="InterPro" id="IPR000626">
    <property type="entry name" value="Ubiquitin-like_dom"/>
</dbReference>
<dbReference type="Pfam" id="PF00240">
    <property type="entry name" value="ubiquitin"/>
    <property type="match status" value="1"/>
</dbReference>
<dbReference type="STRING" id="5454.A0A163H4H9"/>
<dbReference type="AlphaFoldDB" id="A0A163H4H9"/>
<keyword evidence="2" id="KW-1185">Reference proteome</keyword>
<dbReference type="PRINTS" id="PR00348">
    <property type="entry name" value="UBIQUITIN"/>
</dbReference>
<dbReference type="PROSITE" id="PS50053">
    <property type="entry name" value="UBIQUITIN_2"/>
    <property type="match status" value="1"/>
</dbReference>
<accession>A0A163H4H9</accession>
<dbReference type="InterPro" id="IPR029071">
    <property type="entry name" value="Ubiquitin-like_domsf"/>
</dbReference>
<evidence type="ECO:0000313" key="2">
    <source>
        <dbReference type="Proteomes" id="UP000076837"/>
    </source>
</evidence>
<dbReference type="SMART" id="SM00213">
    <property type="entry name" value="UBQ"/>
    <property type="match status" value="1"/>
</dbReference>
<dbReference type="Gene3D" id="3.10.20.90">
    <property type="entry name" value="Phosphatidylinositol 3-kinase Catalytic Subunit, Chain A, domain 1"/>
    <property type="match status" value="1"/>
</dbReference>
<dbReference type="EMBL" id="JYNV01000135">
    <property type="protein sequence ID" value="KZM25153.1"/>
    <property type="molecule type" value="Genomic_DNA"/>
</dbReference>
<dbReference type="OrthoDB" id="428577at2759"/>
<reference evidence="1 2" key="1">
    <citation type="journal article" date="2016" name="Sci. Rep.">
        <title>Draft genome sequencing and secretome analysis of fungal phytopathogen Ascochyta rabiei provides insight into the necrotrophic effector repertoire.</title>
        <authorList>
            <person name="Verma S."/>
            <person name="Gazara R.K."/>
            <person name="Nizam S."/>
            <person name="Parween S."/>
            <person name="Chattopadhyay D."/>
            <person name="Verma P.K."/>
        </authorList>
    </citation>
    <scope>NUCLEOTIDE SEQUENCE [LARGE SCALE GENOMIC DNA]</scope>
    <source>
        <strain evidence="1 2">ArDII</strain>
    </source>
</reference>
<dbReference type="InterPro" id="IPR019956">
    <property type="entry name" value="Ubiquitin_dom"/>
</dbReference>